<evidence type="ECO:0000313" key="3">
    <source>
        <dbReference type="Proteomes" id="UP001501920"/>
    </source>
</evidence>
<feature type="region of interest" description="Disordered" evidence="1">
    <location>
        <begin position="44"/>
        <end position="65"/>
    </location>
</feature>
<dbReference type="OrthoDB" id="8904409at2759"/>
<accession>A0A3B4CLT0</accession>
<dbReference type="PANTHER" id="PTHR14680:SF1">
    <property type="entry name" value="REQUIRED FOR DRUG-INDUCED DEATH PROTEIN 1"/>
    <property type="match status" value="1"/>
</dbReference>
<protein>
    <submittedName>
        <fullName evidence="2">Uncharacterized protein</fullName>
    </submittedName>
</protein>
<reference evidence="2" key="2">
    <citation type="submission" date="2025-08" db="UniProtKB">
        <authorList>
            <consortium name="Ensembl"/>
        </authorList>
    </citation>
    <scope>IDENTIFICATION</scope>
</reference>
<reference evidence="2 3" key="1">
    <citation type="submission" date="2020-10" db="EMBL/GenBank/DDBJ databases">
        <title>Pygocentrus nattereri (red-bellied piranha) genome, fPygNat1, primary haplotype.</title>
        <authorList>
            <person name="Myers G."/>
            <person name="Meyer A."/>
            <person name="Karagic N."/>
            <person name="Pippel M."/>
            <person name="Winkler S."/>
            <person name="Tracey A."/>
            <person name="Wood J."/>
            <person name="Formenti G."/>
            <person name="Howe K."/>
            <person name="Fedrigo O."/>
            <person name="Jarvis E.D."/>
        </authorList>
    </citation>
    <scope>NUCLEOTIDE SEQUENCE [LARGE SCALE GENOMIC DNA]</scope>
</reference>
<reference evidence="2" key="3">
    <citation type="submission" date="2025-09" db="UniProtKB">
        <authorList>
            <consortium name="Ensembl"/>
        </authorList>
    </citation>
    <scope>IDENTIFICATION</scope>
</reference>
<dbReference type="RefSeq" id="XP_017549838.1">
    <property type="nucleotide sequence ID" value="XM_017694349.2"/>
</dbReference>
<dbReference type="PANTHER" id="PTHR14680">
    <property type="entry name" value="SI:DKEY-126G1.9-RELATED"/>
    <property type="match status" value="1"/>
</dbReference>
<feature type="compositionally biased region" description="Basic residues" evidence="1">
    <location>
        <begin position="1"/>
        <end position="16"/>
    </location>
</feature>
<dbReference type="AlphaFoldDB" id="A0A3B4CLT0"/>
<dbReference type="GeneID" id="108425594"/>
<sequence>MPRQKLRKSRKKSKNHKKEDKSKIIDCVDEQRWEECEGPSCGEVEKREKREKSSKSVRGKKSAKQVHIAVLPDKYEPLEEDQSVDISQEESAEKKQKKYKTFRKNVGKALRYSWKCLVAGLQTFSTGYSGPLSAAATLVPQVQRTSHRP</sequence>
<dbReference type="OMA" id="KQVHIAF"/>
<feature type="compositionally biased region" description="Basic and acidic residues" evidence="1">
    <location>
        <begin position="44"/>
        <end position="54"/>
    </location>
</feature>
<dbReference type="Ensembl" id="ENSPNAT00000019510.2">
    <property type="protein sequence ID" value="ENSPNAP00000012305.1"/>
    <property type="gene ID" value="ENSPNAG00000018030.2"/>
</dbReference>
<dbReference type="GeneTree" id="ENSGT01110000267412"/>
<dbReference type="InterPro" id="IPR031667">
    <property type="entry name" value="RDD1"/>
</dbReference>
<evidence type="ECO:0000313" key="2">
    <source>
        <dbReference type="Ensembl" id="ENSPNAP00000012305.1"/>
    </source>
</evidence>
<feature type="region of interest" description="Disordered" evidence="1">
    <location>
        <begin position="79"/>
        <end position="98"/>
    </location>
</feature>
<organism evidence="2 3">
    <name type="scientific">Pygocentrus nattereri</name>
    <name type="common">Red-bellied piranha</name>
    <dbReference type="NCBI Taxonomy" id="42514"/>
    <lineage>
        <taxon>Eukaryota</taxon>
        <taxon>Metazoa</taxon>
        <taxon>Chordata</taxon>
        <taxon>Craniata</taxon>
        <taxon>Vertebrata</taxon>
        <taxon>Euteleostomi</taxon>
        <taxon>Actinopterygii</taxon>
        <taxon>Neopterygii</taxon>
        <taxon>Teleostei</taxon>
        <taxon>Ostariophysi</taxon>
        <taxon>Characiformes</taxon>
        <taxon>Characoidei</taxon>
        <taxon>Pygocentrus</taxon>
    </lineage>
</organism>
<keyword evidence="3" id="KW-1185">Reference proteome</keyword>
<evidence type="ECO:0000256" key="1">
    <source>
        <dbReference type="SAM" id="MobiDB-lite"/>
    </source>
</evidence>
<dbReference type="CTD" id="100516689"/>
<name>A0A3B4CLT0_PYGNA</name>
<feature type="compositionally biased region" description="Basic residues" evidence="1">
    <location>
        <begin position="55"/>
        <end position="64"/>
    </location>
</feature>
<feature type="compositionally biased region" description="Acidic residues" evidence="1">
    <location>
        <begin position="79"/>
        <end position="90"/>
    </location>
</feature>
<feature type="region of interest" description="Disordered" evidence="1">
    <location>
        <begin position="1"/>
        <end position="22"/>
    </location>
</feature>
<dbReference type="Proteomes" id="UP001501920">
    <property type="component" value="Chromosome 10"/>
</dbReference>
<proteinExistence type="predicted"/>
<dbReference type="Pfam" id="PF15828">
    <property type="entry name" value="RDD1"/>
    <property type="match status" value="1"/>
</dbReference>